<dbReference type="EMBL" id="BAAASZ010000006">
    <property type="protein sequence ID" value="GAA2426428.1"/>
    <property type="molecule type" value="Genomic_DNA"/>
</dbReference>
<keyword evidence="2" id="KW-0479">Metal-binding</keyword>
<dbReference type="InterPro" id="IPR002397">
    <property type="entry name" value="Cyt_P450_B"/>
</dbReference>
<evidence type="ECO:0000313" key="4">
    <source>
        <dbReference type="Proteomes" id="UP001501638"/>
    </source>
</evidence>
<reference evidence="3 4" key="1">
    <citation type="journal article" date="2019" name="Int. J. Syst. Evol. Microbiol.">
        <title>The Global Catalogue of Microorganisms (GCM) 10K type strain sequencing project: providing services to taxonomists for standard genome sequencing and annotation.</title>
        <authorList>
            <consortium name="The Broad Institute Genomics Platform"/>
            <consortium name="The Broad Institute Genome Sequencing Center for Infectious Disease"/>
            <person name="Wu L."/>
            <person name="Ma J."/>
        </authorList>
    </citation>
    <scope>NUCLEOTIDE SEQUENCE [LARGE SCALE GENOMIC DNA]</scope>
    <source>
        <strain evidence="3 4">JCM 6305</strain>
    </source>
</reference>
<dbReference type="Pfam" id="PF00067">
    <property type="entry name" value="p450"/>
    <property type="match status" value="1"/>
</dbReference>
<dbReference type="PANTHER" id="PTHR46696:SF6">
    <property type="entry name" value="P450, PUTATIVE (EUROFUNG)-RELATED"/>
    <property type="match status" value="1"/>
</dbReference>
<dbReference type="PRINTS" id="PR00359">
    <property type="entry name" value="BP450"/>
</dbReference>
<dbReference type="PROSITE" id="PS00086">
    <property type="entry name" value="CYTOCHROME_P450"/>
    <property type="match status" value="1"/>
</dbReference>
<evidence type="ECO:0000256" key="2">
    <source>
        <dbReference type="RuleBase" id="RU000461"/>
    </source>
</evidence>
<gene>
    <name evidence="3" type="ORF">GCM10010405_06180</name>
</gene>
<protein>
    <submittedName>
        <fullName evidence="3">Cytochrome P450</fullName>
    </submittedName>
</protein>
<comment type="similarity">
    <text evidence="1 2">Belongs to the cytochrome P450 family.</text>
</comment>
<dbReference type="InterPro" id="IPR017972">
    <property type="entry name" value="Cyt_P450_CS"/>
</dbReference>
<evidence type="ECO:0000313" key="3">
    <source>
        <dbReference type="EMBL" id="GAA2426428.1"/>
    </source>
</evidence>
<dbReference type="PANTHER" id="PTHR46696">
    <property type="entry name" value="P450, PUTATIVE (EUROFUNG)-RELATED"/>
    <property type="match status" value="1"/>
</dbReference>
<keyword evidence="2" id="KW-0560">Oxidoreductase</keyword>
<keyword evidence="2" id="KW-0349">Heme</keyword>
<keyword evidence="2" id="KW-0408">Iron</keyword>
<accession>A0ABN3JBF5</accession>
<comment type="caution">
    <text evidence="3">The sequence shown here is derived from an EMBL/GenBank/DDBJ whole genome shotgun (WGS) entry which is preliminary data.</text>
</comment>
<keyword evidence="4" id="KW-1185">Reference proteome</keyword>
<organism evidence="3 4">
    <name type="scientific">Streptomyces macrosporus</name>
    <dbReference type="NCBI Taxonomy" id="44032"/>
    <lineage>
        <taxon>Bacteria</taxon>
        <taxon>Bacillati</taxon>
        <taxon>Actinomycetota</taxon>
        <taxon>Actinomycetes</taxon>
        <taxon>Kitasatosporales</taxon>
        <taxon>Streptomycetaceae</taxon>
        <taxon>Streptomyces</taxon>
    </lineage>
</organism>
<evidence type="ECO:0000256" key="1">
    <source>
        <dbReference type="ARBA" id="ARBA00010617"/>
    </source>
</evidence>
<proteinExistence type="inferred from homology"/>
<name>A0ABN3JBF5_9ACTN</name>
<dbReference type="CDD" id="cd11038">
    <property type="entry name" value="CYP_AurH-like"/>
    <property type="match status" value="1"/>
</dbReference>
<dbReference type="InterPro" id="IPR036396">
    <property type="entry name" value="Cyt_P450_sf"/>
</dbReference>
<dbReference type="InterPro" id="IPR001128">
    <property type="entry name" value="Cyt_P450"/>
</dbReference>
<dbReference type="Gene3D" id="1.10.630.10">
    <property type="entry name" value="Cytochrome P450"/>
    <property type="match status" value="1"/>
</dbReference>
<sequence length="400" mass="45039">MTGTAIDAAPYFDVADPGFSITSPAVHEARERSWYARTNYGLAVLRYEEVSRLLKHPRLRQGSVAWPAHNGVTEGPFARWWDSWILNKEGEEHHRLRRLMNPAFSPKLIKGLVPRFQALAGELIDNFAEPDRCEFVSEFAEPYAARVIAIMLGIPEEEWKVVSTDAATIGLAMGVTLRQDLPKIEEALDRLYRYSDDLIADRRRNPREDFVTRLVEANRDSDKLGDAELRDGLVLLIFGGFDTTRNQLGLAVQTFVDHPDQWRLLAERPELGGKAVEEVMRVNPTTRWVTREAVEDFTFQDLEIKAGTTIHLWTESAGTDPRVFGENSFDITAERKPHFGFGGGAHHCLGHFVARSDMSEALPLLARRLRDPRIAEGAEWLPDSGNTGPVRLPLTFTPAS</sequence>
<dbReference type="SUPFAM" id="SSF48264">
    <property type="entry name" value="Cytochrome P450"/>
    <property type="match status" value="1"/>
</dbReference>
<dbReference type="RefSeq" id="WP_344320467.1">
    <property type="nucleotide sequence ID" value="NZ_BAAASZ010000006.1"/>
</dbReference>
<dbReference type="Proteomes" id="UP001501638">
    <property type="component" value="Unassembled WGS sequence"/>
</dbReference>
<keyword evidence="2" id="KW-0503">Monooxygenase</keyword>